<dbReference type="Proteomes" id="UP000295444">
    <property type="component" value="Unassembled WGS sequence"/>
</dbReference>
<name>A0A4R6S557_LABRH</name>
<comment type="caution">
    <text evidence="7">The sequence shown here is derived from an EMBL/GenBank/DDBJ whole genome shotgun (WGS) entry which is preliminary data.</text>
</comment>
<dbReference type="PROSITE" id="PS51755">
    <property type="entry name" value="OMPR_PHOB"/>
    <property type="match status" value="1"/>
</dbReference>
<dbReference type="EMBL" id="SNXZ01000006">
    <property type="protein sequence ID" value="TDP93875.1"/>
    <property type="molecule type" value="Genomic_DNA"/>
</dbReference>
<evidence type="ECO:0000256" key="5">
    <source>
        <dbReference type="PROSITE-ProRule" id="PRU01091"/>
    </source>
</evidence>
<organism evidence="7 8">
    <name type="scientific">Labedaea rhizosphaerae</name>
    <dbReference type="NCBI Taxonomy" id="598644"/>
    <lineage>
        <taxon>Bacteria</taxon>
        <taxon>Bacillati</taxon>
        <taxon>Actinomycetota</taxon>
        <taxon>Actinomycetes</taxon>
        <taxon>Pseudonocardiales</taxon>
        <taxon>Pseudonocardiaceae</taxon>
        <taxon>Labedaea</taxon>
    </lineage>
</organism>
<dbReference type="Pfam" id="PF00486">
    <property type="entry name" value="Trans_reg_C"/>
    <property type="match status" value="1"/>
</dbReference>
<protein>
    <submittedName>
        <fullName evidence="7">DNA-binding SARP family transcriptional activator</fullName>
    </submittedName>
</protein>
<keyword evidence="2" id="KW-0805">Transcription regulation</keyword>
<evidence type="ECO:0000256" key="4">
    <source>
        <dbReference type="ARBA" id="ARBA00023163"/>
    </source>
</evidence>
<dbReference type="Gene3D" id="1.10.10.10">
    <property type="entry name" value="Winged helix-like DNA-binding domain superfamily/Winged helix DNA-binding domain"/>
    <property type="match status" value="1"/>
</dbReference>
<dbReference type="GO" id="GO:0006355">
    <property type="term" value="P:regulation of DNA-templated transcription"/>
    <property type="evidence" value="ECO:0007669"/>
    <property type="project" value="InterPro"/>
</dbReference>
<gene>
    <name evidence="7" type="ORF">EV186_106269</name>
</gene>
<dbReference type="Gene3D" id="1.25.40.10">
    <property type="entry name" value="Tetratricopeptide repeat domain"/>
    <property type="match status" value="1"/>
</dbReference>
<dbReference type="PRINTS" id="PR00364">
    <property type="entry name" value="DISEASERSIST"/>
</dbReference>
<dbReference type="PANTHER" id="PTHR35807">
    <property type="entry name" value="TRANSCRIPTIONAL REGULATOR REDD-RELATED"/>
    <property type="match status" value="1"/>
</dbReference>
<dbReference type="GO" id="GO:0000160">
    <property type="term" value="P:phosphorelay signal transduction system"/>
    <property type="evidence" value="ECO:0007669"/>
    <property type="project" value="InterPro"/>
</dbReference>
<keyword evidence="8" id="KW-1185">Reference proteome</keyword>
<dbReference type="SUPFAM" id="SSF48452">
    <property type="entry name" value="TPR-like"/>
    <property type="match status" value="1"/>
</dbReference>
<dbReference type="PANTHER" id="PTHR35807:SF1">
    <property type="entry name" value="TRANSCRIPTIONAL REGULATOR REDD"/>
    <property type="match status" value="1"/>
</dbReference>
<evidence type="ECO:0000313" key="8">
    <source>
        <dbReference type="Proteomes" id="UP000295444"/>
    </source>
</evidence>
<dbReference type="InterPro" id="IPR027417">
    <property type="entry name" value="P-loop_NTPase"/>
</dbReference>
<accession>A0A4R6S557</accession>
<dbReference type="InterPro" id="IPR036388">
    <property type="entry name" value="WH-like_DNA-bd_sf"/>
</dbReference>
<dbReference type="SUPFAM" id="SSF52540">
    <property type="entry name" value="P-loop containing nucleoside triphosphate hydrolases"/>
    <property type="match status" value="1"/>
</dbReference>
<dbReference type="SMART" id="SM01043">
    <property type="entry name" value="BTAD"/>
    <property type="match status" value="1"/>
</dbReference>
<dbReference type="GO" id="GO:0003677">
    <property type="term" value="F:DNA binding"/>
    <property type="evidence" value="ECO:0007669"/>
    <property type="project" value="UniProtKB-UniRule"/>
</dbReference>
<evidence type="ECO:0000256" key="1">
    <source>
        <dbReference type="ARBA" id="ARBA00005820"/>
    </source>
</evidence>
<dbReference type="InterPro" id="IPR011990">
    <property type="entry name" value="TPR-like_helical_dom_sf"/>
</dbReference>
<dbReference type="InterPro" id="IPR051677">
    <property type="entry name" value="AfsR-DnrI-RedD_regulator"/>
</dbReference>
<evidence type="ECO:0000256" key="3">
    <source>
        <dbReference type="ARBA" id="ARBA00023125"/>
    </source>
</evidence>
<dbReference type="Pfam" id="PF03704">
    <property type="entry name" value="BTAD"/>
    <property type="match status" value="1"/>
</dbReference>
<dbReference type="Pfam" id="PF00931">
    <property type="entry name" value="NB-ARC"/>
    <property type="match status" value="1"/>
</dbReference>
<dbReference type="InterPro" id="IPR001867">
    <property type="entry name" value="OmpR/PhoB-type_DNA-bd"/>
</dbReference>
<dbReference type="SMART" id="SM00862">
    <property type="entry name" value="Trans_reg_C"/>
    <property type="match status" value="1"/>
</dbReference>
<sequence>MRENGGMGEAGLEFSILGEMKVLAGGRPLPIGGPRERKMLAVLLVNANAVVSIDQLVDAVWNAEPPATSRNQVRNRIAHLRRSWRSAGESREVIVTEDTGYRIRVTDEELDALRFEAAADLGAKAMRSGDLSTAARLMRQGLAQWRGPSLSGLDGEVVRAAAERLDSRRLTVLEDCFECELELGRHTQILDEIAALAAEHPFRERLVRHLMSALYRAGRRADALTVYRETARLLRDELGVDPGVELKAVHEAVLRDQLAAEFARPLPTTQPEPVPAPKPAQLPADIVDFTGRDTELRRLDKALPGNVAAHPTAVPIIAITGPAGLGKTALAIHWAHRAAPHFPDGQLFLDLRGNSRSPLTPAKALAALLRSLGVPDDQTPTDADDAGRMFRSLLAGKQILLLVDNVAAAPQIPPLLPGGAGCVVLLTSRDSLADLTASNGAYLLPLDALTPAEAVELLAKVIGTQVAADPLAAAELARRCGYRPRALRNAAAAVRKHDDLTIRAYLETQRTAHLATVVHTLPAPRPVP</sequence>
<keyword evidence="4" id="KW-0804">Transcription</keyword>
<dbReference type="InterPro" id="IPR016032">
    <property type="entry name" value="Sig_transdc_resp-reg_C-effctor"/>
</dbReference>
<feature type="domain" description="OmpR/PhoB-type" evidence="6">
    <location>
        <begin position="1"/>
        <end position="105"/>
    </location>
</feature>
<dbReference type="Gene3D" id="3.40.50.300">
    <property type="entry name" value="P-loop containing nucleotide triphosphate hydrolases"/>
    <property type="match status" value="1"/>
</dbReference>
<evidence type="ECO:0000313" key="7">
    <source>
        <dbReference type="EMBL" id="TDP93875.1"/>
    </source>
</evidence>
<dbReference type="GO" id="GO:0043531">
    <property type="term" value="F:ADP binding"/>
    <property type="evidence" value="ECO:0007669"/>
    <property type="project" value="InterPro"/>
</dbReference>
<dbReference type="InterPro" id="IPR002182">
    <property type="entry name" value="NB-ARC"/>
</dbReference>
<comment type="similarity">
    <text evidence="1">Belongs to the AfsR/DnrI/RedD regulatory family.</text>
</comment>
<dbReference type="CDD" id="cd15831">
    <property type="entry name" value="BTAD"/>
    <property type="match status" value="1"/>
</dbReference>
<evidence type="ECO:0000259" key="6">
    <source>
        <dbReference type="PROSITE" id="PS51755"/>
    </source>
</evidence>
<dbReference type="SUPFAM" id="SSF46894">
    <property type="entry name" value="C-terminal effector domain of the bipartite response regulators"/>
    <property type="match status" value="1"/>
</dbReference>
<evidence type="ECO:0000256" key="2">
    <source>
        <dbReference type="ARBA" id="ARBA00023015"/>
    </source>
</evidence>
<feature type="DNA-binding region" description="OmpR/PhoB-type" evidence="5">
    <location>
        <begin position="1"/>
        <end position="105"/>
    </location>
</feature>
<keyword evidence="3 5" id="KW-0238">DNA-binding</keyword>
<dbReference type="OrthoDB" id="3697347at2"/>
<dbReference type="AlphaFoldDB" id="A0A4R6S557"/>
<reference evidence="7 8" key="1">
    <citation type="submission" date="2019-03" db="EMBL/GenBank/DDBJ databases">
        <title>Genomic Encyclopedia of Type Strains, Phase IV (KMG-IV): sequencing the most valuable type-strain genomes for metagenomic binning, comparative biology and taxonomic classification.</title>
        <authorList>
            <person name="Goeker M."/>
        </authorList>
    </citation>
    <scope>NUCLEOTIDE SEQUENCE [LARGE SCALE GENOMIC DNA]</scope>
    <source>
        <strain evidence="7 8">DSM 45361</strain>
    </source>
</reference>
<dbReference type="RefSeq" id="WP_133852869.1">
    <property type="nucleotide sequence ID" value="NZ_SNXZ01000006.1"/>
</dbReference>
<proteinExistence type="inferred from homology"/>
<dbReference type="InterPro" id="IPR005158">
    <property type="entry name" value="BTAD"/>
</dbReference>